<evidence type="ECO:0000313" key="9">
    <source>
        <dbReference type="Proteomes" id="UP000790833"/>
    </source>
</evidence>
<gene>
    <name evidence="8" type="ORF">KQ657_001992</name>
</gene>
<dbReference type="GO" id="GO:0008474">
    <property type="term" value="F:palmitoyl-(protein) hydrolase activity"/>
    <property type="evidence" value="ECO:0007669"/>
    <property type="project" value="UniProtKB-EC"/>
</dbReference>
<evidence type="ECO:0000256" key="3">
    <source>
        <dbReference type="ARBA" id="ARBA00022729"/>
    </source>
</evidence>
<keyword evidence="3" id="KW-0732">Signal</keyword>
<dbReference type="Pfam" id="PF02089">
    <property type="entry name" value="Palm_thioest"/>
    <property type="match status" value="1"/>
</dbReference>
<dbReference type="SUPFAM" id="SSF53474">
    <property type="entry name" value="alpha/beta-Hydrolases"/>
    <property type="match status" value="1"/>
</dbReference>
<evidence type="ECO:0000313" key="8">
    <source>
        <dbReference type="EMBL" id="KAG7192273.1"/>
    </source>
</evidence>
<dbReference type="EC" id="3.1.2.22" evidence="1"/>
<dbReference type="GeneID" id="66115366"/>
<sequence>MERQSILAVNLLLGGFEPLTTTTAPQWVLTDNSDQIQFPPTTPGGWPKKRPLVIWHGLGDNYNSSGINKVKEIYGQMHPNMYILSIGLDESPIFDERRSIMGNPSNDIEYVCEMLTKNGELDNGFDAMGFSQGGLFLRALVQRCPGISVHNLVTFGSPHMGVLDLPLCSDPGDWICKRRNEYIKRNIWNDAIQRTVVPAQYFRDPNDMSKYLEKSHLLADLNNERTINTTYVTKLQALNALVLISFESDTTLVPKYSSKFYDISPETGKLINYKTSVPFVNLGLSKLDKEDRIHFYSLPGEHMEIPEPFFVVIGYEFFGGYPD</sequence>
<proteinExistence type="predicted"/>
<name>A0A9P7V6Z4_9ASCO</name>
<evidence type="ECO:0000256" key="7">
    <source>
        <dbReference type="ARBA" id="ARBA00031934"/>
    </source>
</evidence>
<dbReference type="PRINTS" id="PR00414">
    <property type="entry name" value="PPTHIESTRASE"/>
</dbReference>
<evidence type="ECO:0000256" key="1">
    <source>
        <dbReference type="ARBA" id="ARBA00012423"/>
    </source>
</evidence>
<dbReference type="AlphaFoldDB" id="A0A9P7V6Z4"/>
<dbReference type="PANTHER" id="PTHR11247:SF8">
    <property type="entry name" value="PALMITOYL-PROTEIN THIOESTERASE 1"/>
    <property type="match status" value="1"/>
</dbReference>
<dbReference type="PANTHER" id="PTHR11247">
    <property type="entry name" value="PALMITOYL-PROTEIN THIOESTERASE/DOLICHYLDIPHOSPHATASE 1"/>
    <property type="match status" value="1"/>
</dbReference>
<dbReference type="OrthoDB" id="10263094at2759"/>
<keyword evidence="5" id="KW-1015">Disulfide bond</keyword>
<dbReference type="InterPro" id="IPR002472">
    <property type="entry name" value="Palm_thioest"/>
</dbReference>
<dbReference type="RefSeq" id="XP_043047823.1">
    <property type="nucleotide sequence ID" value="XM_043192768.1"/>
</dbReference>
<evidence type="ECO:0000256" key="6">
    <source>
        <dbReference type="ARBA" id="ARBA00023180"/>
    </source>
</evidence>
<comment type="caution">
    <text evidence="8">The sequence shown here is derived from an EMBL/GenBank/DDBJ whole genome shotgun (WGS) entry which is preliminary data.</text>
</comment>
<evidence type="ECO:0000256" key="2">
    <source>
        <dbReference type="ARBA" id="ARBA00014212"/>
    </source>
</evidence>
<accession>A0A9P7V6Z4</accession>
<dbReference type="EMBL" id="JAHMUF010000019">
    <property type="protein sequence ID" value="KAG7192273.1"/>
    <property type="molecule type" value="Genomic_DNA"/>
</dbReference>
<dbReference type="InterPro" id="IPR029058">
    <property type="entry name" value="AB_hydrolase_fold"/>
</dbReference>
<keyword evidence="4" id="KW-0378">Hydrolase</keyword>
<dbReference type="Gene3D" id="3.40.50.1820">
    <property type="entry name" value="alpha/beta hydrolase"/>
    <property type="match status" value="1"/>
</dbReference>
<protein>
    <recommendedName>
        <fullName evidence="2">Palmitoyl-protein thioesterase 1</fullName>
        <ecNumber evidence="1">3.1.2.22</ecNumber>
    </recommendedName>
    <alternativeName>
        <fullName evidence="7">Palmitoyl-protein hydrolase 1</fullName>
    </alternativeName>
</protein>
<evidence type="ECO:0000256" key="5">
    <source>
        <dbReference type="ARBA" id="ARBA00023157"/>
    </source>
</evidence>
<reference evidence="8" key="1">
    <citation type="submission" date="2021-03" db="EMBL/GenBank/DDBJ databases">
        <authorList>
            <person name="Palmer J.M."/>
        </authorList>
    </citation>
    <scope>NUCLEOTIDE SEQUENCE</scope>
    <source>
        <strain evidence="8">ARV_011</strain>
    </source>
</reference>
<organism evidence="8 9">
    <name type="scientific">Scheffersomyces spartinae</name>
    <dbReference type="NCBI Taxonomy" id="45513"/>
    <lineage>
        <taxon>Eukaryota</taxon>
        <taxon>Fungi</taxon>
        <taxon>Dikarya</taxon>
        <taxon>Ascomycota</taxon>
        <taxon>Saccharomycotina</taxon>
        <taxon>Pichiomycetes</taxon>
        <taxon>Debaryomycetaceae</taxon>
        <taxon>Scheffersomyces</taxon>
    </lineage>
</organism>
<keyword evidence="9" id="KW-1185">Reference proteome</keyword>
<dbReference type="Proteomes" id="UP000790833">
    <property type="component" value="Unassembled WGS sequence"/>
</dbReference>
<keyword evidence="6" id="KW-0325">Glycoprotein</keyword>
<evidence type="ECO:0000256" key="4">
    <source>
        <dbReference type="ARBA" id="ARBA00022801"/>
    </source>
</evidence>